<feature type="binding site" evidence="1">
    <location>
        <position position="187"/>
    </location>
    <ligand>
        <name>[4Fe-4S] cluster</name>
        <dbReference type="ChEBI" id="CHEBI:49883"/>
    </ligand>
</feature>
<dbReference type="OrthoDB" id="8523349at2"/>
<comment type="function">
    <text evidence="1">Required for O(2)-independent ubiquinone (coenzyme Q) biosynthesis. Together with UbiU, is essential for the C6-hydroxylation reaction in the oxygen-independent ubiquinone biosynthesis pathway.</text>
</comment>
<evidence type="ECO:0000313" key="2">
    <source>
        <dbReference type="EMBL" id="TCN87974.1"/>
    </source>
</evidence>
<dbReference type="RefSeq" id="WP_133038083.1">
    <property type="nucleotide sequence ID" value="NZ_SLWF01000004.1"/>
</dbReference>
<accession>A0A4R2FEF2</accession>
<gene>
    <name evidence="1" type="primary">ubiV</name>
    <name evidence="2" type="ORF">EDC91_104108</name>
</gene>
<dbReference type="InterPro" id="IPR051454">
    <property type="entry name" value="RNA/ubiquinone_mod_enzymes"/>
</dbReference>
<keyword evidence="1" id="KW-0004">4Fe-4S</keyword>
<keyword evidence="1" id="KW-0479">Metal-binding</keyword>
<dbReference type="EMBL" id="SLWF01000004">
    <property type="protein sequence ID" value="TCN87974.1"/>
    <property type="molecule type" value="Genomic_DNA"/>
</dbReference>
<feature type="binding site" evidence="1">
    <location>
        <position position="191"/>
    </location>
    <ligand>
        <name>[4Fe-4S] cluster</name>
        <dbReference type="ChEBI" id="CHEBI:49883"/>
    </ligand>
</feature>
<keyword evidence="3" id="KW-1185">Reference proteome</keyword>
<dbReference type="GO" id="GO:0008233">
    <property type="term" value="F:peptidase activity"/>
    <property type="evidence" value="ECO:0007669"/>
    <property type="project" value="UniProtKB-KW"/>
</dbReference>
<comment type="similarity">
    <text evidence="1">Belongs to the peptidase U32 family. UbiV subfamily.</text>
</comment>
<dbReference type="PANTHER" id="PTHR30217:SF11">
    <property type="entry name" value="UBIQUINONE BIOSYNTHESIS PROTEIN UBIV"/>
    <property type="match status" value="1"/>
</dbReference>
<dbReference type="InterPro" id="IPR043693">
    <property type="entry name" value="UbiV"/>
</dbReference>
<dbReference type="Proteomes" id="UP000294832">
    <property type="component" value="Unassembled WGS sequence"/>
</dbReference>
<dbReference type="NCBIfam" id="NF011991">
    <property type="entry name" value="PRK15447.1"/>
    <property type="match status" value="1"/>
</dbReference>
<organism evidence="2 3">
    <name type="scientific">Shewanella fodinae</name>
    <dbReference type="NCBI Taxonomy" id="552357"/>
    <lineage>
        <taxon>Bacteria</taxon>
        <taxon>Pseudomonadati</taxon>
        <taxon>Pseudomonadota</taxon>
        <taxon>Gammaproteobacteria</taxon>
        <taxon>Alteromonadales</taxon>
        <taxon>Shewanellaceae</taxon>
        <taxon>Shewanella</taxon>
    </lineage>
</organism>
<comment type="pathway">
    <text evidence="1">Cofactor biosynthesis; ubiquinone biosynthesis.</text>
</comment>
<keyword evidence="2" id="KW-0645">Protease</keyword>
<dbReference type="UniPathway" id="UPA00232"/>
<dbReference type="Pfam" id="PF01136">
    <property type="entry name" value="Peptidase_U32"/>
    <property type="match status" value="1"/>
</dbReference>
<feature type="binding site" evidence="1">
    <location>
        <position position="39"/>
    </location>
    <ligand>
        <name>[4Fe-4S] cluster</name>
        <dbReference type="ChEBI" id="CHEBI:49883"/>
    </ligand>
</feature>
<reference evidence="2 3" key="1">
    <citation type="submission" date="2019-03" db="EMBL/GenBank/DDBJ databases">
        <title>Freshwater and sediment microbial communities from various areas in North America, analyzing microbe dynamics in response to fracking.</title>
        <authorList>
            <person name="Lamendella R."/>
        </authorList>
    </citation>
    <scope>NUCLEOTIDE SEQUENCE [LARGE SCALE GENOMIC DNA]</scope>
    <source>
        <strain evidence="2 3">74A</strain>
    </source>
</reference>
<keyword evidence="1" id="KW-0411">Iron-sulfur</keyword>
<comment type="subunit">
    <text evidence="1">Forms a heterodimer with UbiU.</text>
</comment>
<dbReference type="GO" id="GO:0006508">
    <property type="term" value="P:proteolysis"/>
    <property type="evidence" value="ECO:0007669"/>
    <property type="project" value="UniProtKB-KW"/>
</dbReference>
<sequence>MKISLGPLMYCWPKSDVYAFYEKVADSNIPLVYLGETVCTRRRQVKWSDYLALAKLLQASGKQVVLSTMALIENSSELPELRKQVANGEFMVEANDMAAVAIAQELNQPFVCGPSINNYNRATLDKMATWGMQRFVMPVDLSGEWLRQVLTPSPSYEAEVIGYGHLPLAHSARCFTARLKGLTKDGCDIACAQYPRGILAQTQEHQPLLRLNGIQTQSASCCDLRQQLAQMATMGVSWFRVSPYSQECISVANALIAGETAPLTADACNGYWFNEAGMRRVV</sequence>
<evidence type="ECO:0000256" key="1">
    <source>
        <dbReference type="HAMAP-Rule" id="MF_02233"/>
    </source>
</evidence>
<feature type="binding site" evidence="1">
    <location>
        <position position="174"/>
    </location>
    <ligand>
        <name>[4Fe-4S] cluster</name>
        <dbReference type="ChEBI" id="CHEBI:49883"/>
    </ligand>
</feature>
<dbReference type="PANTHER" id="PTHR30217">
    <property type="entry name" value="PEPTIDASE U32 FAMILY"/>
    <property type="match status" value="1"/>
</dbReference>
<comment type="cofactor">
    <cofactor evidence="1">
        <name>[4Fe-4S] cluster</name>
        <dbReference type="ChEBI" id="CHEBI:49883"/>
    </cofactor>
</comment>
<keyword evidence="1" id="KW-0408">Iron</keyword>
<comment type="caution">
    <text evidence="2">The sequence shown here is derived from an EMBL/GenBank/DDBJ whole genome shotgun (WGS) entry which is preliminary data.</text>
</comment>
<dbReference type="AlphaFoldDB" id="A0A4R2FEF2"/>
<dbReference type="GO" id="GO:0006744">
    <property type="term" value="P:ubiquinone biosynthetic process"/>
    <property type="evidence" value="ECO:0007669"/>
    <property type="project" value="UniProtKB-UniRule"/>
</dbReference>
<name>A0A4R2FEF2_9GAMM</name>
<keyword evidence="2" id="KW-0378">Hydrolase</keyword>
<dbReference type="HAMAP" id="MF_02233">
    <property type="entry name" value="UbiV"/>
    <property type="match status" value="1"/>
</dbReference>
<keyword evidence="1" id="KW-0831">Ubiquinone biosynthesis</keyword>
<dbReference type="GO" id="GO:0051539">
    <property type="term" value="F:4 iron, 4 sulfur cluster binding"/>
    <property type="evidence" value="ECO:0007669"/>
    <property type="project" value="UniProtKB-UniRule"/>
</dbReference>
<dbReference type="GO" id="GO:0046872">
    <property type="term" value="F:metal ion binding"/>
    <property type="evidence" value="ECO:0007669"/>
    <property type="project" value="UniProtKB-KW"/>
</dbReference>
<evidence type="ECO:0000313" key="3">
    <source>
        <dbReference type="Proteomes" id="UP000294832"/>
    </source>
</evidence>
<proteinExistence type="inferred from homology"/>
<dbReference type="InterPro" id="IPR001539">
    <property type="entry name" value="Peptidase_U32"/>
</dbReference>
<protein>
    <recommendedName>
        <fullName evidence="1">Ubiquinone biosynthesis protein UbiV</fullName>
    </recommendedName>
</protein>